<dbReference type="InterPro" id="IPR043519">
    <property type="entry name" value="NT_sf"/>
</dbReference>
<dbReference type="PANTHER" id="PTHR34822">
    <property type="entry name" value="GRPB DOMAIN PROTEIN (AFU_ORTHOLOGUE AFUA_1G01530)"/>
    <property type="match status" value="1"/>
</dbReference>
<reference evidence="1 2" key="1">
    <citation type="journal article" date="2011" name="Int. J. Syst. Evol. Microbiol.">
        <title>Description of Undibacterium oligocarboniphilum sp. nov., isolated from purified water, and Undibacterium pigrum strain CCUG 49012 as the type strain of Undibacterium parvum sp. nov., and emended descriptions of the genus Undibacterium and the species Undibacterium pigrum.</title>
        <authorList>
            <person name="Eder W."/>
            <person name="Wanner G."/>
            <person name="Ludwig W."/>
            <person name="Busse H.J."/>
            <person name="Ziemke-Kageler F."/>
            <person name="Lang E."/>
        </authorList>
    </citation>
    <scope>NUCLEOTIDE SEQUENCE [LARGE SCALE GENOMIC DNA]</scope>
    <source>
        <strain evidence="1 2">DSM 23061</strain>
    </source>
</reference>
<dbReference type="Proteomes" id="UP000275663">
    <property type="component" value="Chromosome"/>
</dbReference>
<dbReference type="OrthoDB" id="9799092at2"/>
<dbReference type="Gene3D" id="3.30.460.10">
    <property type="entry name" value="Beta Polymerase, domain 2"/>
    <property type="match status" value="1"/>
</dbReference>
<gene>
    <name evidence="1" type="ORF">EJN92_10050</name>
</gene>
<protein>
    <submittedName>
        <fullName evidence="1">GrpB family protein</fullName>
    </submittedName>
</protein>
<proteinExistence type="predicted"/>
<sequence>MKLHSSATYQPELAQRYARVATSLQLIIPFAKLEHIGSSSVPGAISKADLDVCMIVDGACLEQVVQTLKRHAYTEKMDTLRTGELCMLECQHTENEHAVQVVASGSQFEELFLVFRTLLRAKPELLAQYNQVKLNSVGLGSELYRRAKSEFISATLAAYRNTA</sequence>
<evidence type="ECO:0000313" key="2">
    <source>
        <dbReference type="Proteomes" id="UP000275663"/>
    </source>
</evidence>
<keyword evidence="2" id="KW-1185">Reference proteome</keyword>
<dbReference type="RefSeq" id="WP_126127694.1">
    <property type="nucleotide sequence ID" value="NZ_CP034464.1"/>
</dbReference>
<dbReference type="InterPro" id="IPR007344">
    <property type="entry name" value="GrpB/CoaE"/>
</dbReference>
<name>A0A3S9HJN2_9BURK</name>
<dbReference type="PANTHER" id="PTHR34822:SF1">
    <property type="entry name" value="GRPB FAMILY PROTEIN"/>
    <property type="match status" value="1"/>
</dbReference>
<evidence type="ECO:0000313" key="1">
    <source>
        <dbReference type="EMBL" id="AZP12312.1"/>
    </source>
</evidence>
<dbReference type="Pfam" id="PF04229">
    <property type="entry name" value="GrpB"/>
    <property type="match status" value="1"/>
</dbReference>
<dbReference type="SUPFAM" id="SSF81301">
    <property type="entry name" value="Nucleotidyltransferase"/>
    <property type="match status" value="1"/>
</dbReference>
<organism evidence="1 2">
    <name type="scientific">Undibacterium parvum</name>
    <dbReference type="NCBI Taxonomy" id="401471"/>
    <lineage>
        <taxon>Bacteria</taxon>
        <taxon>Pseudomonadati</taxon>
        <taxon>Pseudomonadota</taxon>
        <taxon>Betaproteobacteria</taxon>
        <taxon>Burkholderiales</taxon>
        <taxon>Oxalobacteraceae</taxon>
        <taxon>Undibacterium</taxon>
    </lineage>
</organism>
<accession>A0A3S9HJN2</accession>
<dbReference type="KEGG" id="upv:EJN92_10050"/>
<dbReference type="EMBL" id="CP034464">
    <property type="protein sequence ID" value="AZP12312.1"/>
    <property type="molecule type" value="Genomic_DNA"/>
</dbReference>
<dbReference type="AlphaFoldDB" id="A0A3S9HJN2"/>